<dbReference type="AlphaFoldDB" id="A0A0F9CKP1"/>
<sequence length="120" mass="13736">MSISSRIEETLESWSAKWKDRLRGWMASWLMGGINDFLAGNEAESIGLAQDNLNKIRDHPDTPQEIKDLINKLTAGTQPLPVILLVVIAAFMVIPMVISIYINIQNQQIQTIYEMCWRNY</sequence>
<name>A0A0F9CKP1_9ZZZZ</name>
<dbReference type="EMBL" id="LAZR01043786">
    <property type="protein sequence ID" value="KKL06246.1"/>
    <property type="molecule type" value="Genomic_DNA"/>
</dbReference>
<comment type="caution">
    <text evidence="2">The sequence shown here is derived from an EMBL/GenBank/DDBJ whole genome shotgun (WGS) entry which is preliminary data.</text>
</comment>
<keyword evidence="1" id="KW-0472">Membrane</keyword>
<organism evidence="2">
    <name type="scientific">marine sediment metagenome</name>
    <dbReference type="NCBI Taxonomy" id="412755"/>
    <lineage>
        <taxon>unclassified sequences</taxon>
        <taxon>metagenomes</taxon>
        <taxon>ecological metagenomes</taxon>
    </lineage>
</organism>
<protein>
    <submittedName>
        <fullName evidence="2">Uncharacterized protein</fullName>
    </submittedName>
</protein>
<feature type="transmembrane region" description="Helical" evidence="1">
    <location>
        <begin position="82"/>
        <end position="102"/>
    </location>
</feature>
<proteinExistence type="predicted"/>
<keyword evidence="1" id="KW-0812">Transmembrane</keyword>
<reference evidence="2" key="1">
    <citation type="journal article" date="2015" name="Nature">
        <title>Complex archaea that bridge the gap between prokaryotes and eukaryotes.</title>
        <authorList>
            <person name="Spang A."/>
            <person name="Saw J.H."/>
            <person name="Jorgensen S.L."/>
            <person name="Zaremba-Niedzwiedzka K."/>
            <person name="Martijn J."/>
            <person name="Lind A.E."/>
            <person name="van Eijk R."/>
            <person name="Schleper C."/>
            <person name="Guy L."/>
            <person name="Ettema T.J."/>
        </authorList>
    </citation>
    <scope>NUCLEOTIDE SEQUENCE</scope>
</reference>
<gene>
    <name evidence="2" type="ORF">LCGC14_2597950</name>
</gene>
<keyword evidence="1" id="KW-1133">Transmembrane helix</keyword>
<evidence type="ECO:0000313" key="2">
    <source>
        <dbReference type="EMBL" id="KKL06246.1"/>
    </source>
</evidence>
<evidence type="ECO:0000256" key="1">
    <source>
        <dbReference type="SAM" id="Phobius"/>
    </source>
</evidence>
<accession>A0A0F9CKP1</accession>